<dbReference type="InterPro" id="IPR002108">
    <property type="entry name" value="ADF-H"/>
</dbReference>
<dbReference type="GO" id="GO:0030864">
    <property type="term" value="C:cortical actin cytoskeleton"/>
    <property type="evidence" value="ECO:0007669"/>
    <property type="project" value="TreeGrafter"/>
</dbReference>
<dbReference type="CDD" id="cd11960">
    <property type="entry name" value="SH3_Abp1_eu"/>
    <property type="match status" value="1"/>
</dbReference>
<dbReference type="AlphaFoldDB" id="A0A553P9T9"/>
<dbReference type="OMA" id="HYASQYD"/>
<reference evidence="11 12" key="1">
    <citation type="journal article" date="2018" name="Nat. Ecol. Evol.">
        <title>Genomic signatures of mitonuclear coevolution across populations of Tigriopus californicus.</title>
        <authorList>
            <person name="Barreto F.S."/>
            <person name="Watson E.T."/>
            <person name="Lima T.G."/>
            <person name="Willett C.S."/>
            <person name="Edmands S."/>
            <person name="Li W."/>
            <person name="Burton R.S."/>
        </authorList>
    </citation>
    <scope>NUCLEOTIDE SEQUENCE [LARGE SCALE GENOMIC DNA]</scope>
    <source>
        <strain evidence="11 12">San Diego</strain>
    </source>
</reference>
<evidence type="ECO:0000256" key="9">
    <source>
        <dbReference type="SAM" id="MobiDB-lite"/>
    </source>
</evidence>
<dbReference type="GO" id="GO:0030427">
    <property type="term" value="C:site of polarized growth"/>
    <property type="evidence" value="ECO:0007669"/>
    <property type="project" value="TreeGrafter"/>
</dbReference>
<dbReference type="GO" id="GO:0045211">
    <property type="term" value="C:postsynaptic membrane"/>
    <property type="evidence" value="ECO:0007669"/>
    <property type="project" value="TreeGrafter"/>
</dbReference>
<keyword evidence="12" id="KW-1185">Reference proteome</keyword>
<evidence type="ECO:0000256" key="6">
    <source>
        <dbReference type="ARBA" id="ARBA00023203"/>
    </source>
</evidence>
<dbReference type="GO" id="GO:0030833">
    <property type="term" value="P:regulation of actin filament polymerization"/>
    <property type="evidence" value="ECO:0007669"/>
    <property type="project" value="TreeGrafter"/>
</dbReference>
<feature type="region of interest" description="Disordered" evidence="9">
    <location>
        <begin position="172"/>
        <end position="392"/>
    </location>
</feature>
<dbReference type="PANTHER" id="PTHR10829">
    <property type="entry name" value="CORTACTIN AND DREBRIN"/>
    <property type="match status" value="1"/>
</dbReference>
<dbReference type="GO" id="GO:0030027">
    <property type="term" value="C:lamellipodium"/>
    <property type="evidence" value="ECO:0007669"/>
    <property type="project" value="TreeGrafter"/>
</dbReference>
<dbReference type="SUPFAM" id="SSF55753">
    <property type="entry name" value="Actin depolymerizing proteins"/>
    <property type="match status" value="1"/>
</dbReference>
<comment type="subcellular location">
    <subcellularLocation>
        <location evidence="1">Cytoplasm</location>
        <location evidence="1">Cytoskeleton</location>
    </subcellularLocation>
</comment>
<dbReference type="SUPFAM" id="SSF50044">
    <property type="entry name" value="SH3-domain"/>
    <property type="match status" value="1"/>
</dbReference>
<dbReference type="GO" id="GO:0030425">
    <property type="term" value="C:dendrite"/>
    <property type="evidence" value="ECO:0007669"/>
    <property type="project" value="TreeGrafter"/>
</dbReference>
<evidence type="ECO:0000256" key="3">
    <source>
        <dbReference type="ARBA" id="ARBA00022443"/>
    </source>
</evidence>
<dbReference type="GO" id="GO:0005884">
    <property type="term" value="C:actin filament"/>
    <property type="evidence" value="ECO:0007669"/>
    <property type="project" value="TreeGrafter"/>
</dbReference>
<feature type="compositionally biased region" description="Pro residues" evidence="9">
    <location>
        <begin position="306"/>
        <end position="322"/>
    </location>
</feature>
<dbReference type="SMART" id="SM00326">
    <property type="entry name" value="SH3"/>
    <property type="match status" value="1"/>
</dbReference>
<evidence type="ECO:0000256" key="8">
    <source>
        <dbReference type="PROSITE-ProRule" id="PRU00192"/>
    </source>
</evidence>
<dbReference type="Gene3D" id="2.30.30.40">
    <property type="entry name" value="SH3 Domains"/>
    <property type="match status" value="1"/>
</dbReference>
<keyword evidence="3 8" id="KW-0728">SH3 domain</keyword>
<evidence type="ECO:0000259" key="10">
    <source>
        <dbReference type="PROSITE" id="PS50002"/>
    </source>
</evidence>
<dbReference type="Pfam" id="PF00241">
    <property type="entry name" value="Cofilin_ADF"/>
    <property type="match status" value="1"/>
</dbReference>
<protein>
    <recommendedName>
        <fullName evidence="10">SH3 domain-containing protein</fullName>
    </recommendedName>
</protein>
<evidence type="ECO:0000313" key="12">
    <source>
        <dbReference type="Proteomes" id="UP000318571"/>
    </source>
</evidence>
<dbReference type="STRING" id="6832.A0A553P9T9"/>
<dbReference type="GO" id="GO:0014069">
    <property type="term" value="C:postsynaptic density"/>
    <property type="evidence" value="ECO:0007669"/>
    <property type="project" value="TreeGrafter"/>
</dbReference>
<dbReference type="FunFam" id="2.30.30.40:FF:000046">
    <property type="entry name" value="Drebrin-like protein isoform B"/>
    <property type="match status" value="1"/>
</dbReference>
<sequence>MGLNLNKHGAAMQKAWKAVLDPNDDTDWALFGYEGSSFDLKLMSSGEDGIEEMKEDLNANKIMYAFCRVDDLERPWPSSCSFIGRGKVPPGPGKILPIYFHGAHVTINARNDDEVDVDEIMEKVAKASSQPTTSERSPWQPPWRISRLPWVPIISGSFPAGIAQIERTRAAEKTRKISEQQQIDNERRAREEVDSKKREQLVTERERKISQIRESEKNPGEGHRSEADQWQAQQEMDRQDEQARQNRSNELKKERNDEARRLISQRSSDAKSVFERNSSVGQLNFRRQTSASNVPPTVPEPKEEPAPPPSSVVTPGPCPPPAAVAGGDLFVPPPASFGNEEHGLTAAEEETAKPDITEQNEAAKPDLIQDVPTTPSPPDVAAQSTNGHVVKSPGDLGICAIALYDYEASDETEISFDPNDVITNIEKIDPGWWQGCDSRGQFGLFPANYVEEMDPSEIQSLQG</sequence>
<dbReference type="PANTHER" id="PTHR10829:SF25">
    <property type="entry name" value="DREBRIN-LIKE PROTEIN"/>
    <property type="match status" value="1"/>
</dbReference>
<evidence type="ECO:0000256" key="4">
    <source>
        <dbReference type="ARBA" id="ARBA00022490"/>
    </source>
</evidence>
<keyword evidence="5" id="KW-0175">Coiled coil</keyword>
<dbReference type="InterPro" id="IPR001452">
    <property type="entry name" value="SH3_domain"/>
</dbReference>
<dbReference type="GO" id="GO:0048812">
    <property type="term" value="P:neuron projection morphogenesis"/>
    <property type="evidence" value="ECO:0007669"/>
    <property type="project" value="TreeGrafter"/>
</dbReference>
<dbReference type="Proteomes" id="UP000318571">
    <property type="component" value="Chromosome 2"/>
</dbReference>
<name>A0A553P9T9_TIGCA</name>
<feature type="compositionally biased region" description="Polar residues" evidence="9">
    <location>
        <begin position="275"/>
        <end position="293"/>
    </location>
</feature>
<dbReference type="GO" id="GO:0045773">
    <property type="term" value="P:positive regulation of axon extension"/>
    <property type="evidence" value="ECO:0007669"/>
    <property type="project" value="TreeGrafter"/>
</dbReference>
<feature type="compositionally biased region" description="Basic and acidic residues" evidence="9">
    <location>
        <begin position="172"/>
        <end position="227"/>
    </location>
</feature>
<dbReference type="GO" id="GO:0098974">
    <property type="term" value="P:postsynaptic actin cytoskeleton organization"/>
    <property type="evidence" value="ECO:0007669"/>
    <property type="project" value="TreeGrafter"/>
</dbReference>
<keyword evidence="4" id="KW-0963">Cytoplasm</keyword>
<feature type="compositionally biased region" description="Basic and acidic residues" evidence="9">
    <location>
        <begin position="235"/>
        <end position="261"/>
    </location>
</feature>
<keyword evidence="6" id="KW-0009">Actin-binding</keyword>
<comment type="similarity">
    <text evidence="2">Belongs to the ABP1 family.</text>
</comment>
<keyword evidence="7" id="KW-0206">Cytoskeleton</keyword>
<evidence type="ECO:0000256" key="1">
    <source>
        <dbReference type="ARBA" id="ARBA00004245"/>
    </source>
</evidence>
<dbReference type="InterPro" id="IPR035717">
    <property type="entry name" value="Drebrin-like_SH3"/>
</dbReference>
<evidence type="ECO:0000313" key="11">
    <source>
        <dbReference type="EMBL" id="TRY74443.1"/>
    </source>
</evidence>
<gene>
    <name evidence="11" type="ORF">TCAL_01303</name>
</gene>
<dbReference type="Gene3D" id="3.40.20.10">
    <property type="entry name" value="Severin"/>
    <property type="match status" value="1"/>
</dbReference>
<proteinExistence type="inferred from homology"/>
<dbReference type="PROSITE" id="PS50002">
    <property type="entry name" value="SH3"/>
    <property type="match status" value="1"/>
</dbReference>
<dbReference type="InterPro" id="IPR029006">
    <property type="entry name" value="ADF-H/Gelsolin-like_dom_sf"/>
</dbReference>
<dbReference type="EMBL" id="VCGU01000005">
    <property type="protein sequence ID" value="TRY74443.1"/>
    <property type="molecule type" value="Genomic_DNA"/>
</dbReference>
<organism evidence="11 12">
    <name type="scientific">Tigriopus californicus</name>
    <name type="common">Marine copepod</name>
    <dbReference type="NCBI Taxonomy" id="6832"/>
    <lineage>
        <taxon>Eukaryota</taxon>
        <taxon>Metazoa</taxon>
        <taxon>Ecdysozoa</taxon>
        <taxon>Arthropoda</taxon>
        <taxon>Crustacea</taxon>
        <taxon>Multicrustacea</taxon>
        <taxon>Hexanauplia</taxon>
        <taxon>Copepoda</taxon>
        <taxon>Harpacticoida</taxon>
        <taxon>Harpacticidae</taxon>
        <taxon>Tigriopus</taxon>
    </lineage>
</organism>
<evidence type="ECO:0000256" key="2">
    <source>
        <dbReference type="ARBA" id="ARBA00011039"/>
    </source>
</evidence>
<dbReference type="GO" id="GO:0051015">
    <property type="term" value="F:actin filament binding"/>
    <property type="evidence" value="ECO:0007669"/>
    <property type="project" value="TreeGrafter"/>
</dbReference>
<feature type="domain" description="SH3" evidence="10">
    <location>
        <begin position="395"/>
        <end position="455"/>
    </location>
</feature>
<feature type="compositionally biased region" description="Basic and acidic residues" evidence="9">
    <location>
        <begin position="350"/>
        <end position="364"/>
    </location>
</feature>
<dbReference type="PRINTS" id="PR00452">
    <property type="entry name" value="SH3DOMAIN"/>
</dbReference>
<accession>A0A553P9T9</accession>
<evidence type="ECO:0000256" key="7">
    <source>
        <dbReference type="ARBA" id="ARBA00023212"/>
    </source>
</evidence>
<comment type="caution">
    <text evidence="11">The sequence shown here is derived from an EMBL/GenBank/DDBJ whole genome shotgun (WGS) entry which is preliminary data.</text>
</comment>
<dbReference type="InterPro" id="IPR036028">
    <property type="entry name" value="SH3-like_dom_sf"/>
</dbReference>
<dbReference type="Pfam" id="PF00018">
    <property type="entry name" value="SH3_1"/>
    <property type="match status" value="1"/>
</dbReference>
<evidence type="ECO:0000256" key="5">
    <source>
        <dbReference type="ARBA" id="ARBA00023054"/>
    </source>
</evidence>